<name>A0A5M6D8C1_9BACT</name>
<evidence type="ECO:0000256" key="1">
    <source>
        <dbReference type="SAM" id="Phobius"/>
    </source>
</evidence>
<feature type="transmembrane region" description="Helical" evidence="1">
    <location>
        <begin position="610"/>
        <end position="631"/>
    </location>
</feature>
<feature type="transmembrane region" description="Helical" evidence="1">
    <location>
        <begin position="406"/>
        <end position="428"/>
    </location>
</feature>
<feature type="transmembrane region" description="Helical" evidence="1">
    <location>
        <begin position="571"/>
        <end position="598"/>
    </location>
</feature>
<dbReference type="PROSITE" id="PS51257">
    <property type="entry name" value="PROKAR_LIPOPROTEIN"/>
    <property type="match status" value="1"/>
</dbReference>
<feature type="transmembrane region" description="Helical" evidence="1">
    <location>
        <begin position="497"/>
        <end position="518"/>
    </location>
</feature>
<evidence type="ECO:0000313" key="3">
    <source>
        <dbReference type="Proteomes" id="UP000324479"/>
    </source>
</evidence>
<feature type="transmembrane region" description="Helical" evidence="1">
    <location>
        <begin position="336"/>
        <end position="355"/>
    </location>
</feature>
<feature type="transmembrane region" description="Helical" evidence="1">
    <location>
        <begin position="270"/>
        <end position="293"/>
    </location>
</feature>
<dbReference type="AlphaFoldDB" id="A0A5M6D8C1"/>
<comment type="caution">
    <text evidence="2">The sequence shown here is derived from an EMBL/GenBank/DDBJ whole genome shotgun (WGS) entry which is preliminary data.</text>
</comment>
<feature type="transmembrane region" description="Helical" evidence="1">
    <location>
        <begin position="313"/>
        <end position="330"/>
    </location>
</feature>
<organism evidence="2 3">
    <name type="scientific">Roseiconus nitratireducens</name>
    <dbReference type="NCBI Taxonomy" id="2605748"/>
    <lineage>
        <taxon>Bacteria</taxon>
        <taxon>Pseudomonadati</taxon>
        <taxon>Planctomycetota</taxon>
        <taxon>Planctomycetia</taxon>
        <taxon>Pirellulales</taxon>
        <taxon>Pirellulaceae</taxon>
        <taxon>Roseiconus</taxon>
    </lineage>
</organism>
<gene>
    <name evidence="2" type="ORF">FYK55_10290</name>
</gene>
<feature type="transmembrane region" description="Helical" evidence="1">
    <location>
        <begin position="638"/>
        <end position="660"/>
    </location>
</feature>
<keyword evidence="1" id="KW-0472">Membrane</keyword>
<protein>
    <submittedName>
        <fullName evidence="2">Uncharacterized protein</fullName>
    </submittedName>
</protein>
<reference evidence="2 3" key="1">
    <citation type="submission" date="2019-08" db="EMBL/GenBank/DDBJ databases">
        <authorList>
            <person name="Dhanesh K."/>
            <person name="Kumar G."/>
            <person name="Sasikala C."/>
            <person name="Venkata Ramana C."/>
        </authorList>
    </citation>
    <scope>NUCLEOTIDE SEQUENCE [LARGE SCALE GENOMIC DNA]</scope>
    <source>
        <strain evidence="2 3">JC645</strain>
    </source>
</reference>
<feature type="transmembrane region" description="Helical" evidence="1">
    <location>
        <begin position="672"/>
        <end position="693"/>
    </location>
</feature>
<keyword evidence="3" id="KW-1185">Reference proteome</keyword>
<proteinExistence type="predicted"/>
<accession>A0A5M6D8C1</accession>
<dbReference type="InterPro" id="IPR032675">
    <property type="entry name" value="LRR_dom_sf"/>
</dbReference>
<sequence>MRHQLFQVWRSYLRRPLVLLIGVIAACLSLGLLLQTVQPAGGARWIAPQIDPPGGWTWIDVSDWGTASTSRQPADLTGLRLSDHGYHPFPDLRPLVNLTALELNSRDLTSQKLASLRSLPELQALSLQAPELPDGALTTIGGRLVSLQIPARLLESEGDELSTCTRLQTLIVDRYGMTPKRLSCIANFPQLKTLVITTRVHDQFAGQQISGQGNVAGSTQILKLTPDSLKALANHPSLETIYADWEPGVDRRSTTLPGVRLYPASISRSALNAISLGLFFTAAVSVLVTLQWWVHFVGQRSMLIPDYQQAHRWAGLIPLLLAALLTGGVLRFVDVALLPAMMFALVFASLIPACMIASQSPFRTTRIAFTLLGLCGAALLWFPIAIPVSLPPAAAGESAWFLRGAFGWVAGGVLLSELLMLGWACRALPTLAREVREKSPLLPGLSPWDPQQQRRAVFSSPPRRSWLGNPSSPFQFPKGDGLLDRAKLWRIGNAYRPLAVTLFVGIFLLVFVGIQGMLGGGQSLFRRSAWFGVAVQLSAIGLILPLNVWYRRCRTFQVESLRPVQRSRMIRQLFAALAVDQSIAMIPMLILAALLLWFPDPTTQQKQSAWLIGFGPVAVAWCYAFSTAVFAIRRGWVLIAYATVMMLLPSVWLGALGWFADHASWSEPVQLRVVWLHVMVAIVLAAILVWTTYRRALQREWGYSTN</sequence>
<feature type="transmembrane region" description="Helical" evidence="1">
    <location>
        <begin position="367"/>
        <end position="386"/>
    </location>
</feature>
<evidence type="ECO:0000313" key="2">
    <source>
        <dbReference type="EMBL" id="KAA5543593.1"/>
    </source>
</evidence>
<keyword evidence="1" id="KW-0812">Transmembrane</keyword>
<dbReference type="RefSeq" id="WP_150076344.1">
    <property type="nucleotide sequence ID" value="NZ_VWOX01000005.1"/>
</dbReference>
<dbReference type="EMBL" id="VWOX01000005">
    <property type="protein sequence ID" value="KAA5543593.1"/>
    <property type="molecule type" value="Genomic_DNA"/>
</dbReference>
<dbReference type="SUPFAM" id="SSF52058">
    <property type="entry name" value="L domain-like"/>
    <property type="match status" value="1"/>
</dbReference>
<keyword evidence="1" id="KW-1133">Transmembrane helix</keyword>
<dbReference type="Gene3D" id="3.80.10.10">
    <property type="entry name" value="Ribonuclease Inhibitor"/>
    <property type="match status" value="1"/>
</dbReference>
<dbReference type="Proteomes" id="UP000324479">
    <property type="component" value="Unassembled WGS sequence"/>
</dbReference>
<feature type="transmembrane region" description="Helical" evidence="1">
    <location>
        <begin position="530"/>
        <end position="550"/>
    </location>
</feature>